<protein>
    <submittedName>
        <fullName evidence="3">Acyl-CoA reductase</fullName>
    </submittedName>
</protein>
<dbReference type="GO" id="GO:0008218">
    <property type="term" value="P:bioluminescence"/>
    <property type="evidence" value="ECO:0007669"/>
    <property type="project" value="InterPro"/>
</dbReference>
<dbReference type="GO" id="GO:0047474">
    <property type="term" value="F:long-chain fatty acid--protein ligase activity"/>
    <property type="evidence" value="ECO:0007669"/>
    <property type="project" value="InterPro"/>
</dbReference>
<gene>
    <name evidence="3" type="ORF">GN138_06160</name>
</gene>
<evidence type="ECO:0000313" key="3">
    <source>
        <dbReference type="EMBL" id="MUU78021.1"/>
    </source>
</evidence>
<name>A0A6L6U708_9FLAO</name>
<keyword evidence="1" id="KW-0521">NADP</keyword>
<dbReference type="EMBL" id="WOWS01000002">
    <property type="protein sequence ID" value="MUU78021.1"/>
    <property type="molecule type" value="Genomic_DNA"/>
</dbReference>
<dbReference type="InterPro" id="IPR007534">
    <property type="entry name" value="LuxE"/>
</dbReference>
<dbReference type="RefSeq" id="WP_157362920.1">
    <property type="nucleotide sequence ID" value="NZ_WOWS01000002.1"/>
</dbReference>
<comment type="caution">
    <text evidence="3">The sequence shown here is derived from an EMBL/GenBank/DDBJ whole genome shotgun (WGS) entry which is preliminary data.</text>
</comment>
<evidence type="ECO:0000313" key="4">
    <source>
        <dbReference type="Proteomes" id="UP000478208"/>
    </source>
</evidence>
<dbReference type="Proteomes" id="UP000478208">
    <property type="component" value="Unassembled WGS sequence"/>
</dbReference>
<evidence type="ECO:0000256" key="1">
    <source>
        <dbReference type="ARBA" id="ARBA00022857"/>
    </source>
</evidence>
<dbReference type="Gene3D" id="3.40.50.12780">
    <property type="entry name" value="N-terminal domain of ligase-like"/>
    <property type="match status" value="1"/>
</dbReference>
<dbReference type="AlphaFoldDB" id="A0A6L6U708"/>
<keyword evidence="4" id="KW-1185">Reference proteome</keyword>
<evidence type="ECO:0000259" key="2">
    <source>
        <dbReference type="Pfam" id="PF04443"/>
    </source>
</evidence>
<reference evidence="3 4" key="1">
    <citation type="submission" date="2019-12" db="EMBL/GenBank/DDBJ databases">
        <authorList>
            <person name="Li J."/>
        </authorList>
    </citation>
    <scope>NUCLEOTIDE SEQUENCE [LARGE SCALE GENOMIC DNA]</scope>
    <source>
        <strain evidence="3 4">HL2-2</strain>
    </source>
</reference>
<sequence>MKTKTLTDNLINTSPYELDKGHKKQLFLEALLDEIKFHYNNNEQYKRFCNNKDFNPHNFVGDLDQIPPIAVSVFKDLGKELKSIPDNEVKLSLQSSATSGIPSTVVLDKITAKRQGKVMVKVIKDFIGAERKPFIVVDVSPKPENIKFLGARYAAIGGYLNFASEVNYALDTKSDNSVAFNVDKTKTFIEKLDKETPIVVFGFTYMLYAQVVKPLLDKGITFNLPQGSKIIHIGGWKKLESEKIGKDQFNEAMSQLFAVKKEHVIDIYGFTEQMGLNYPDCECGWKHTPVYSEVIVRNPETREVMPQGEEGVLEFLSPIPHSYPGNVVLTDDMGVVNPEPCPNGRNGTRFKILGRLKKAEVRGCGDILGSKLKFSGDTEGQEESIKSDLELHYWKGQRIDATQSAEIQLTKIITNLNSKKEWLRNQPIDALIGLIGEASKVWMMAEGDLSTMKEKGLSFLANWAKPIHLNRIATIGLRNNRQHIDGFIPLNESRKQFLKANQKGLVCHWLAGNVQVLGMFALLQSIMTKNVNLLKISSKDGGVFAGLLKTFEGLSYTTKGGYTIKGDDLLETIAVVYFSHKDRQIGELMSKSANVRIAWGGREAVETVANYPSMYDTEDIIFGPKISFSVISQEVLSTERKAKKIARKVAVDSSVFDQTGCASPHNLYIEKGGVISPRVFCELLAQGMEKTAVQIPKGETSVEQISAIHSVRGLYDFKGEVWASEDTTWTVVYAEDKNLKAPVYSRVIMVHPVDHIDETLEHIDDNIQTIGLAAIGEKALNFAEKAVDKGVMRCPEMGRMLNFESPWDGIFLMERMVRWSTFGGPLI</sequence>
<dbReference type="Pfam" id="PF05893">
    <property type="entry name" value="LuxC"/>
    <property type="match status" value="1"/>
</dbReference>
<proteinExistence type="predicted"/>
<dbReference type="InterPro" id="IPR042099">
    <property type="entry name" value="ANL_N_sf"/>
</dbReference>
<feature type="domain" description="Acyl-protein synthetase LuxE" evidence="2">
    <location>
        <begin position="6"/>
        <end position="372"/>
    </location>
</feature>
<organism evidence="3 4">
    <name type="scientific">Winogradskyella endarachnes</name>
    <dbReference type="NCBI Taxonomy" id="2681965"/>
    <lineage>
        <taxon>Bacteria</taxon>
        <taxon>Pseudomonadati</taxon>
        <taxon>Bacteroidota</taxon>
        <taxon>Flavobacteriia</taxon>
        <taxon>Flavobacteriales</taxon>
        <taxon>Flavobacteriaceae</taxon>
        <taxon>Winogradskyella</taxon>
    </lineage>
</organism>
<dbReference type="InterPro" id="IPR008670">
    <property type="entry name" value="CoA_reduct_LuxC"/>
</dbReference>
<accession>A0A6L6U708</accession>
<dbReference type="Pfam" id="PF04443">
    <property type="entry name" value="LuxE"/>
    <property type="match status" value="1"/>
</dbReference>
<dbReference type="GO" id="GO:0003995">
    <property type="term" value="F:acyl-CoA dehydrogenase activity"/>
    <property type="evidence" value="ECO:0007669"/>
    <property type="project" value="InterPro"/>
</dbReference>